<dbReference type="EMBL" id="DVFT01000064">
    <property type="protein sequence ID" value="HIQ95791.1"/>
    <property type="molecule type" value="Genomic_DNA"/>
</dbReference>
<dbReference type="SUPFAM" id="SSF53041">
    <property type="entry name" value="Resolvase-like"/>
    <property type="match status" value="1"/>
</dbReference>
<dbReference type="PROSITE" id="PS51737">
    <property type="entry name" value="RECOMBINASE_DNA_BIND"/>
    <property type="match status" value="1"/>
</dbReference>
<dbReference type="InterPro" id="IPR036162">
    <property type="entry name" value="Resolvase-like_N_sf"/>
</dbReference>
<dbReference type="InterPro" id="IPR038109">
    <property type="entry name" value="DNA_bind_recomb_sf"/>
</dbReference>
<dbReference type="GO" id="GO:0003677">
    <property type="term" value="F:DNA binding"/>
    <property type="evidence" value="ECO:0007669"/>
    <property type="project" value="InterPro"/>
</dbReference>
<dbReference type="PANTHER" id="PTHR30461:SF23">
    <property type="entry name" value="DNA RECOMBINASE-RELATED"/>
    <property type="match status" value="1"/>
</dbReference>
<feature type="domain" description="Recombinase" evidence="3">
    <location>
        <begin position="161"/>
        <end position="322"/>
    </location>
</feature>
<feature type="domain" description="Resolvase/invertase-type recombinase catalytic" evidence="2">
    <location>
        <begin position="4"/>
        <end position="153"/>
    </location>
</feature>
<keyword evidence="1" id="KW-0175">Coiled coil</keyword>
<dbReference type="PANTHER" id="PTHR30461">
    <property type="entry name" value="DNA-INVERTASE FROM LAMBDOID PROPHAGE"/>
    <property type="match status" value="1"/>
</dbReference>
<gene>
    <name evidence="4" type="ORF">IAB26_04440</name>
</gene>
<accession>A0A9D0ZUK9</accession>
<feature type="coiled-coil region" evidence="1">
    <location>
        <begin position="429"/>
        <end position="494"/>
    </location>
</feature>
<dbReference type="GO" id="GO:0000150">
    <property type="term" value="F:DNA strand exchange activity"/>
    <property type="evidence" value="ECO:0007669"/>
    <property type="project" value="InterPro"/>
</dbReference>
<dbReference type="Pfam" id="PF00239">
    <property type="entry name" value="Resolvase"/>
    <property type="match status" value="1"/>
</dbReference>
<proteinExistence type="predicted"/>
<dbReference type="CDD" id="cd00338">
    <property type="entry name" value="Ser_Recombinase"/>
    <property type="match status" value="1"/>
</dbReference>
<dbReference type="Pfam" id="PF07508">
    <property type="entry name" value="Recombinase"/>
    <property type="match status" value="1"/>
</dbReference>
<sequence>MGDAIFIYSRKSKWTGRGESVENQIQMCRDYIARNLADAKDSPVFVFEDEGYSGKNTKRPQFQQMMKEIRRGACRYLVCYKLDRLGRNLIDLAALVEELNRLEVSFISIRESFDTTTPLGKTMLYMAGIFAQMEREQIAERVRDNMVMLAKSGRWLGGNTPLGFSSRQVRSVKMDDKVRTSFVLKENPEELLTVRFLFQEFQEKQSFRKIEGYLWKNGILTRRGKEYTSTAIRDILTNPVYCAADGDAYDYFLELGCQVCFTREEADGSCGLMAYARTSSARYKNKENPPSQWIIAQGKHKGEIPGKEFVRVQRMIGANKRNGEAYQRIRNEVALLPGIVMCSCGHAMRPKYYKKGREAENIPRAFYYLCTCKDSTHGERCTIPNVPGNELDLKVCQALFKAAVPARRGKEKEGCHEKTEEDRSTADRRKFLEQALKEKDKKLEGLVELLEAAELSQELVRCTNAKAKKLEREKEGLKEQLQALEDNGKEENTEFAQDTGADFFTLFQRLPVPRKREVLKKLLDRVEWDGKTAKIWLWGSEGEEETKEEIEGH</sequence>
<dbReference type="PROSITE" id="PS51736">
    <property type="entry name" value="RECOMBINASES_3"/>
    <property type="match status" value="1"/>
</dbReference>
<organism evidence="4 5">
    <name type="scientific">Candidatus Limivivens merdigallinarum</name>
    <dbReference type="NCBI Taxonomy" id="2840859"/>
    <lineage>
        <taxon>Bacteria</taxon>
        <taxon>Bacillati</taxon>
        <taxon>Bacillota</taxon>
        <taxon>Clostridia</taxon>
        <taxon>Lachnospirales</taxon>
        <taxon>Lachnospiraceae</taxon>
        <taxon>Lachnospiraceae incertae sedis</taxon>
        <taxon>Candidatus Limivivens</taxon>
    </lineage>
</organism>
<reference evidence="4" key="1">
    <citation type="submission" date="2020-10" db="EMBL/GenBank/DDBJ databases">
        <authorList>
            <person name="Gilroy R."/>
        </authorList>
    </citation>
    <scope>NUCLEOTIDE SEQUENCE</scope>
    <source>
        <strain evidence="4">ChiSjej3B21-11622</strain>
    </source>
</reference>
<dbReference type="InterPro" id="IPR025827">
    <property type="entry name" value="Zn_ribbon_recom_dom"/>
</dbReference>
<comment type="caution">
    <text evidence="4">The sequence shown here is derived from an EMBL/GenBank/DDBJ whole genome shotgun (WGS) entry which is preliminary data.</text>
</comment>
<evidence type="ECO:0000313" key="5">
    <source>
        <dbReference type="Proteomes" id="UP000886886"/>
    </source>
</evidence>
<dbReference type="InterPro" id="IPR011109">
    <property type="entry name" value="DNA_bind_recombinase_dom"/>
</dbReference>
<evidence type="ECO:0000313" key="4">
    <source>
        <dbReference type="EMBL" id="HIQ95791.1"/>
    </source>
</evidence>
<evidence type="ECO:0000259" key="2">
    <source>
        <dbReference type="PROSITE" id="PS51736"/>
    </source>
</evidence>
<dbReference type="InterPro" id="IPR006119">
    <property type="entry name" value="Resolv_N"/>
</dbReference>
<dbReference type="Gene3D" id="3.90.1750.20">
    <property type="entry name" value="Putative Large Serine Recombinase, Chain B, Domain 2"/>
    <property type="match status" value="2"/>
</dbReference>
<reference evidence="4" key="2">
    <citation type="journal article" date="2021" name="PeerJ">
        <title>Extensive microbial diversity within the chicken gut microbiome revealed by metagenomics and culture.</title>
        <authorList>
            <person name="Gilroy R."/>
            <person name="Ravi A."/>
            <person name="Getino M."/>
            <person name="Pursley I."/>
            <person name="Horton D.L."/>
            <person name="Alikhan N.F."/>
            <person name="Baker D."/>
            <person name="Gharbi K."/>
            <person name="Hall N."/>
            <person name="Watson M."/>
            <person name="Adriaenssens E.M."/>
            <person name="Foster-Nyarko E."/>
            <person name="Jarju S."/>
            <person name="Secka A."/>
            <person name="Antonio M."/>
            <person name="Oren A."/>
            <person name="Chaudhuri R.R."/>
            <person name="La Ragione R."/>
            <person name="Hildebrand F."/>
            <person name="Pallen M.J."/>
        </authorList>
    </citation>
    <scope>NUCLEOTIDE SEQUENCE</scope>
    <source>
        <strain evidence="4">ChiSjej3B21-11622</strain>
    </source>
</reference>
<dbReference type="InterPro" id="IPR050639">
    <property type="entry name" value="SSR_resolvase"/>
</dbReference>
<dbReference type="Proteomes" id="UP000886886">
    <property type="component" value="Unassembled WGS sequence"/>
</dbReference>
<evidence type="ECO:0000259" key="3">
    <source>
        <dbReference type="PROSITE" id="PS51737"/>
    </source>
</evidence>
<protein>
    <submittedName>
        <fullName evidence="4">Recombinase family protein</fullName>
    </submittedName>
</protein>
<dbReference type="Gene3D" id="3.40.50.1390">
    <property type="entry name" value="Resolvase, N-terminal catalytic domain"/>
    <property type="match status" value="1"/>
</dbReference>
<dbReference type="Pfam" id="PF13408">
    <property type="entry name" value="Zn_ribbon_recom"/>
    <property type="match status" value="1"/>
</dbReference>
<dbReference type="AlphaFoldDB" id="A0A9D0ZUK9"/>
<evidence type="ECO:0000256" key="1">
    <source>
        <dbReference type="SAM" id="Coils"/>
    </source>
</evidence>
<dbReference type="SMART" id="SM00857">
    <property type="entry name" value="Resolvase"/>
    <property type="match status" value="1"/>
</dbReference>
<name>A0A9D0ZUK9_9FIRM</name>